<dbReference type="Proteomes" id="UP001168380">
    <property type="component" value="Unassembled WGS sequence"/>
</dbReference>
<accession>A0ABT8TE60</accession>
<sequence>MQAITRNDLKRMNESEHDDFVLINVLSPDAFNQAHIRTSVNVPVDQEGFEEMVKAIAASRDRHIVVYCASFDCDASRQAAEQLDAAGFKHVYDYEGGTKDWIEKRMAA</sequence>
<dbReference type="InterPro" id="IPR001763">
    <property type="entry name" value="Rhodanese-like_dom"/>
</dbReference>
<proteinExistence type="predicted"/>
<protein>
    <submittedName>
        <fullName evidence="2">Rhodanese-like domain-containing protein</fullName>
    </submittedName>
</protein>
<dbReference type="Gene3D" id="3.40.250.10">
    <property type="entry name" value="Rhodanese-like domain"/>
    <property type="match status" value="1"/>
</dbReference>
<reference evidence="2" key="1">
    <citation type="submission" date="2023-07" db="EMBL/GenBank/DDBJ databases">
        <title>Gilvimarinus algae sp. nov., isolated from the surface of Kelp.</title>
        <authorList>
            <person name="Sun Y.Y."/>
            <person name="Gong Y."/>
            <person name="Du Z.J."/>
        </authorList>
    </citation>
    <scope>NUCLEOTIDE SEQUENCE</scope>
    <source>
        <strain evidence="2">SDUM040014</strain>
    </source>
</reference>
<dbReference type="SUPFAM" id="SSF52821">
    <property type="entry name" value="Rhodanese/Cell cycle control phosphatase"/>
    <property type="match status" value="1"/>
</dbReference>
<evidence type="ECO:0000259" key="1">
    <source>
        <dbReference type="PROSITE" id="PS50206"/>
    </source>
</evidence>
<evidence type="ECO:0000313" key="2">
    <source>
        <dbReference type="EMBL" id="MDO3380951.1"/>
    </source>
</evidence>
<dbReference type="PANTHER" id="PTHR43031">
    <property type="entry name" value="FAD-DEPENDENT OXIDOREDUCTASE"/>
    <property type="match status" value="1"/>
</dbReference>
<keyword evidence="3" id="KW-1185">Reference proteome</keyword>
<dbReference type="InterPro" id="IPR036873">
    <property type="entry name" value="Rhodanese-like_dom_sf"/>
</dbReference>
<dbReference type="Pfam" id="PF00581">
    <property type="entry name" value="Rhodanese"/>
    <property type="match status" value="1"/>
</dbReference>
<dbReference type="CDD" id="cd00158">
    <property type="entry name" value="RHOD"/>
    <property type="match status" value="1"/>
</dbReference>
<name>A0ABT8TE60_9GAMM</name>
<comment type="caution">
    <text evidence="2">The sequence shown here is derived from an EMBL/GenBank/DDBJ whole genome shotgun (WGS) entry which is preliminary data.</text>
</comment>
<feature type="domain" description="Rhodanese" evidence="1">
    <location>
        <begin position="16"/>
        <end position="103"/>
    </location>
</feature>
<dbReference type="EMBL" id="JAULRT010000032">
    <property type="protein sequence ID" value="MDO3380951.1"/>
    <property type="molecule type" value="Genomic_DNA"/>
</dbReference>
<dbReference type="PROSITE" id="PS50206">
    <property type="entry name" value="RHODANESE_3"/>
    <property type="match status" value="1"/>
</dbReference>
<organism evidence="2 3">
    <name type="scientific">Gilvimarinus algae</name>
    <dbReference type="NCBI Taxonomy" id="3058037"/>
    <lineage>
        <taxon>Bacteria</taxon>
        <taxon>Pseudomonadati</taxon>
        <taxon>Pseudomonadota</taxon>
        <taxon>Gammaproteobacteria</taxon>
        <taxon>Cellvibrionales</taxon>
        <taxon>Cellvibrionaceae</taxon>
        <taxon>Gilvimarinus</taxon>
    </lineage>
</organism>
<evidence type="ECO:0000313" key="3">
    <source>
        <dbReference type="Proteomes" id="UP001168380"/>
    </source>
</evidence>
<dbReference type="PANTHER" id="PTHR43031:SF1">
    <property type="entry name" value="PYRIDINE NUCLEOTIDE-DISULPHIDE OXIDOREDUCTASE"/>
    <property type="match status" value="1"/>
</dbReference>
<dbReference type="RefSeq" id="WP_302711074.1">
    <property type="nucleotide sequence ID" value="NZ_JAULRT010000032.1"/>
</dbReference>
<gene>
    <name evidence="2" type="ORF">QWI16_02120</name>
</gene>
<dbReference type="InterPro" id="IPR050229">
    <property type="entry name" value="GlpE_sulfurtransferase"/>
</dbReference>
<dbReference type="SMART" id="SM00450">
    <property type="entry name" value="RHOD"/>
    <property type="match status" value="1"/>
</dbReference>